<comment type="caution">
    <text evidence="2">The sequence shown here is derived from an EMBL/GenBank/DDBJ whole genome shotgun (WGS) entry which is preliminary data.</text>
</comment>
<reference evidence="2 3" key="1">
    <citation type="submission" date="2024-06" db="EMBL/GenBank/DDBJ databases">
        <authorList>
            <person name="Kaempfer P."/>
            <person name="Viver T."/>
        </authorList>
    </citation>
    <scope>NUCLEOTIDE SEQUENCE [LARGE SCALE GENOMIC DNA]</scope>
    <source>
        <strain evidence="2 3">ST-87</strain>
    </source>
</reference>
<dbReference type="RefSeq" id="WP_408082144.1">
    <property type="nucleotide sequence ID" value="NZ_JBELQA010000007.1"/>
</dbReference>
<sequence>MKAFNKTSYRIYEVSSVFNKIILSHMESYDGSKKQKLKAFLNDLKQAGCISGMIGEFIYHSDCKAFYIAHLEDLESIKTDVEASVGDSIANRYELPHYTFMCWLCFEEYCFDLYVNIFE</sequence>
<protein>
    <recommendedName>
        <fullName evidence="1">DUF7222 domain-containing protein</fullName>
    </recommendedName>
</protein>
<evidence type="ECO:0000313" key="2">
    <source>
        <dbReference type="EMBL" id="MFL9831673.1"/>
    </source>
</evidence>
<name>A0ABW8XUU6_9FLAO</name>
<gene>
    <name evidence="2" type="ORF">ABS764_12520</name>
</gene>
<evidence type="ECO:0000313" key="3">
    <source>
        <dbReference type="Proteomes" id="UP001629260"/>
    </source>
</evidence>
<dbReference type="Proteomes" id="UP001629260">
    <property type="component" value="Unassembled WGS sequence"/>
</dbReference>
<accession>A0ABW8XUU6</accession>
<keyword evidence="3" id="KW-1185">Reference proteome</keyword>
<dbReference type="Pfam" id="PF23864">
    <property type="entry name" value="DUF7222"/>
    <property type="match status" value="1"/>
</dbReference>
<organism evidence="2 3">
    <name type="scientific">Flavobacterium plantiphilum</name>
    <dbReference type="NCBI Taxonomy" id="3163297"/>
    <lineage>
        <taxon>Bacteria</taxon>
        <taxon>Pseudomonadati</taxon>
        <taxon>Bacteroidota</taxon>
        <taxon>Flavobacteriia</taxon>
        <taxon>Flavobacteriales</taxon>
        <taxon>Flavobacteriaceae</taxon>
        <taxon>Flavobacterium</taxon>
    </lineage>
</organism>
<proteinExistence type="predicted"/>
<dbReference type="EMBL" id="JBELQA010000007">
    <property type="protein sequence ID" value="MFL9831673.1"/>
    <property type="molecule type" value="Genomic_DNA"/>
</dbReference>
<feature type="domain" description="DUF7222" evidence="1">
    <location>
        <begin position="22"/>
        <end position="114"/>
    </location>
</feature>
<evidence type="ECO:0000259" key="1">
    <source>
        <dbReference type="Pfam" id="PF23864"/>
    </source>
</evidence>
<dbReference type="InterPro" id="IPR055646">
    <property type="entry name" value="DUF7222"/>
</dbReference>